<feature type="region of interest" description="Disordered" evidence="1">
    <location>
        <begin position="136"/>
        <end position="179"/>
    </location>
</feature>
<feature type="compositionally biased region" description="Low complexity" evidence="1">
    <location>
        <begin position="158"/>
        <end position="179"/>
    </location>
</feature>
<keyword evidence="3" id="KW-1185">Reference proteome</keyword>
<evidence type="ECO:0000256" key="1">
    <source>
        <dbReference type="SAM" id="MobiDB-lite"/>
    </source>
</evidence>
<dbReference type="AlphaFoldDB" id="A0A5J6F8V5"/>
<dbReference type="KEGG" id="snk:CP967_08665"/>
<reference evidence="2 3" key="1">
    <citation type="submission" date="2017-09" db="EMBL/GenBank/DDBJ databases">
        <authorList>
            <person name="Lee N."/>
            <person name="Cho B.-K."/>
        </authorList>
    </citation>
    <scope>NUCLEOTIDE SEQUENCE [LARGE SCALE GENOMIC DNA]</scope>
    <source>
        <strain evidence="2 3">ATCC 12769</strain>
    </source>
</reference>
<evidence type="ECO:0000313" key="3">
    <source>
        <dbReference type="Proteomes" id="UP000326178"/>
    </source>
</evidence>
<feature type="compositionally biased region" description="Low complexity" evidence="1">
    <location>
        <begin position="140"/>
        <end position="150"/>
    </location>
</feature>
<dbReference type="Proteomes" id="UP000326178">
    <property type="component" value="Chromosome"/>
</dbReference>
<proteinExistence type="predicted"/>
<evidence type="ECO:0000313" key="2">
    <source>
        <dbReference type="EMBL" id="QEU72034.1"/>
    </source>
</evidence>
<sequence>MIISYTPAGGDPERYDARTLRTSEASIVARTIDKTWPQVREGLAEDDLDAMRAVVWVLRKRQDPTLRYGDFDPGVDELTTLYDKDEIEDWVDAGFALGLADPDVTVDQVVVALSGAPKSAADPDHARAYIEKCRAEAEAGKAPAGEAVPEMADAPEQTSSSPSTSRISGPSTSDSSPTS</sequence>
<dbReference type="RefSeq" id="WP_150487400.1">
    <property type="nucleotide sequence ID" value="NZ_BMUV01000001.1"/>
</dbReference>
<dbReference type="OrthoDB" id="4236325at2"/>
<organism evidence="2 3">
    <name type="scientific">Streptomyces nitrosporeus</name>
    <dbReference type="NCBI Taxonomy" id="28894"/>
    <lineage>
        <taxon>Bacteria</taxon>
        <taxon>Bacillati</taxon>
        <taxon>Actinomycetota</taxon>
        <taxon>Actinomycetes</taxon>
        <taxon>Kitasatosporales</taxon>
        <taxon>Streptomycetaceae</taxon>
        <taxon>Streptomyces</taxon>
    </lineage>
</organism>
<name>A0A5J6F8V5_9ACTN</name>
<gene>
    <name evidence="2" type="ORF">CP967_08665</name>
</gene>
<protein>
    <submittedName>
        <fullName evidence="2">Uncharacterized protein</fullName>
    </submittedName>
</protein>
<accession>A0A5J6F8V5</accession>
<dbReference type="EMBL" id="CP023702">
    <property type="protein sequence ID" value="QEU72034.1"/>
    <property type="molecule type" value="Genomic_DNA"/>
</dbReference>